<protein>
    <submittedName>
        <fullName evidence="1">Uncharacterized protein</fullName>
    </submittedName>
</protein>
<comment type="caution">
    <text evidence="1">The sequence shown here is derived from an EMBL/GenBank/DDBJ whole genome shotgun (WGS) entry which is preliminary data.</text>
</comment>
<sequence length="67" mass="7634">NIVRNISKLIRDHQVFRLTTITTRIVYKKGLKNANDKDCLSEGIKNANDKDCLTEGIDPILSYKQSL</sequence>
<feature type="non-terminal residue" evidence="1">
    <location>
        <position position="1"/>
    </location>
</feature>
<dbReference type="Proteomes" id="UP001171945">
    <property type="component" value="Unassembled WGS sequence"/>
</dbReference>
<proteinExistence type="predicted"/>
<evidence type="ECO:0000313" key="2">
    <source>
        <dbReference type="Proteomes" id="UP001171945"/>
    </source>
</evidence>
<reference evidence="1" key="1">
    <citation type="submission" date="2023-06" db="EMBL/GenBank/DDBJ databases">
        <title>Uncultivated large filamentous bacteria from sulfidic sediments reveal new species and different genomic features in energy metabolism and defense.</title>
        <authorList>
            <person name="Fonseca A."/>
        </authorList>
    </citation>
    <scope>NUCLEOTIDE SEQUENCE</scope>
    <source>
        <strain evidence="1">HSG4</strain>
    </source>
</reference>
<dbReference type="EMBL" id="JAUCGM010000494">
    <property type="protein sequence ID" value="MDM8563180.1"/>
    <property type="molecule type" value="Genomic_DNA"/>
</dbReference>
<gene>
    <name evidence="1" type="ORF">QUF54_07490</name>
</gene>
<organism evidence="1 2">
    <name type="scientific">Candidatus Marithioploca araucensis</name>
    <dbReference type="NCBI Taxonomy" id="70273"/>
    <lineage>
        <taxon>Bacteria</taxon>
        <taxon>Pseudomonadati</taxon>
        <taxon>Pseudomonadota</taxon>
        <taxon>Gammaproteobacteria</taxon>
        <taxon>Thiotrichales</taxon>
        <taxon>Thiotrichaceae</taxon>
        <taxon>Candidatus Marithioploca</taxon>
    </lineage>
</organism>
<name>A0ABT7VUB0_9GAMM</name>
<keyword evidence="2" id="KW-1185">Reference proteome</keyword>
<evidence type="ECO:0000313" key="1">
    <source>
        <dbReference type="EMBL" id="MDM8563180.1"/>
    </source>
</evidence>
<accession>A0ABT7VUB0</accession>